<feature type="domain" description="DDE-1" evidence="2">
    <location>
        <begin position="201"/>
        <end position="247"/>
    </location>
</feature>
<dbReference type="InterPro" id="IPR009057">
    <property type="entry name" value="Homeodomain-like_sf"/>
</dbReference>
<dbReference type="EMBL" id="BMAT01003464">
    <property type="protein sequence ID" value="GFS26110.1"/>
    <property type="molecule type" value="Genomic_DNA"/>
</dbReference>
<dbReference type="AlphaFoldDB" id="A0AAV4JUZ7"/>
<name>A0AAV4JUZ7_9GAST</name>
<dbReference type="Proteomes" id="UP000762676">
    <property type="component" value="Unassembled WGS sequence"/>
</dbReference>
<accession>A0AAV4JUZ7</accession>
<proteinExistence type="predicted"/>
<organism evidence="3 4">
    <name type="scientific">Elysia marginata</name>
    <dbReference type="NCBI Taxonomy" id="1093978"/>
    <lineage>
        <taxon>Eukaryota</taxon>
        <taxon>Metazoa</taxon>
        <taxon>Spiralia</taxon>
        <taxon>Lophotrochozoa</taxon>
        <taxon>Mollusca</taxon>
        <taxon>Gastropoda</taxon>
        <taxon>Heterobranchia</taxon>
        <taxon>Euthyneura</taxon>
        <taxon>Panpulmonata</taxon>
        <taxon>Sacoglossa</taxon>
        <taxon>Placobranchoidea</taxon>
        <taxon>Plakobranchidae</taxon>
        <taxon>Elysia</taxon>
    </lineage>
</organism>
<comment type="caution">
    <text evidence="3">The sequence shown here is derived from an EMBL/GenBank/DDBJ whole genome shotgun (WGS) entry which is preliminary data.</text>
</comment>
<protein>
    <submittedName>
        <fullName evidence="3">Tigger transposable element-derived protein 1</fullName>
    </submittedName>
</protein>
<evidence type="ECO:0000256" key="1">
    <source>
        <dbReference type="SAM" id="MobiDB-lite"/>
    </source>
</evidence>
<reference evidence="3 4" key="1">
    <citation type="journal article" date="2021" name="Elife">
        <title>Chloroplast acquisition without the gene transfer in kleptoplastic sea slugs, Plakobranchus ocellatus.</title>
        <authorList>
            <person name="Maeda T."/>
            <person name="Takahashi S."/>
            <person name="Yoshida T."/>
            <person name="Shimamura S."/>
            <person name="Takaki Y."/>
            <person name="Nagai Y."/>
            <person name="Toyoda A."/>
            <person name="Suzuki Y."/>
            <person name="Arimoto A."/>
            <person name="Ishii H."/>
            <person name="Satoh N."/>
            <person name="Nishiyama T."/>
            <person name="Hasebe M."/>
            <person name="Maruyama T."/>
            <person name="Minagawa J."/>
            <person name="Obokata J."/>
            <person name="Shigenobu S."/>
        </authorList>
    </citation>
    <scope>NUCLEOTIDE SEQUENCE [LARGE SCALE GENOMIC DNA]</scope>
</reference>
<feature type="region of interest" description="Disordered" evidence="1">
    <location>
        <begin position="1"/>
        <end position="22"/>
    </location>
</feature>
<keyword evidence="4" id="KW-1185">Reference proteome</keyword>
<dbReference type="GO" id="GO:0003676">
    <property type="term" value="F:nucleic acid binding"/>
    <property type="evidence" value="ECO:0007669"/>
    <property type="project" value="InterPro"/>
</dbReference>
<feature type="compositionally biased region" description="Polar residues" evidence="1">
    <location>
        <begin position="1"/>
        <end position="16"/>
    </location>
</feature>
<dbReference type="InterPro" id="IPR004875">
    <property type="entry name" value="DDE_SF_endonuclease_dom"/>
</dbReference>
<sequence length="247" mass="27721">MGQTFKSKRSTPSSASGGYRRNYTNEDLQRALQVVESGAEISAATRANNMPRITLHDYVHDKSSVGKRAGRAPGIPAGMKDQIVQKVVFTAEVGFPIIKLQLLSKVGRLVKKLNLSTQFKDAVPSNKYWRCLKKRYPQVTIQAPEACSLIRLRMLNEVTVERYFGDLGRLLDSLGLKDKPSQIWNCDETGLQFTYYLSQVWLLDSQSSHEVVELLHLALKGNIHLVALPPHTTQELQPLDKVVFGPF</sequence>
<evidence type="ECO:0000313" key="4">
    <source>
        <dbReference type="Proteomes" id="UP000762676"/>
    </source>
</evidence>
<dbReference type="Pfam" id="PF03184">
    <property type="entry name" value="DDE_1"/>
    <property type="match status" value="1"/>
</dbReference>
<evidence type="ECO:0000313" key="3">
    <source>
        <dbReference type="EMBL" id="GFS26110.1"/>
    </source>
</evidence>
<gene>
    <name evidence="3" type="ORF">ElyMa_001706800</name>
</gene>
<evidence type="ECO:0000259" key="2">
    <source>
        <dbReference type="Pfam" id="PF03184"/>
    </source>
</evidence>
<dbReference type="SUPFAM" id="SSF46689">
    <property type="entry name" value="Homeodomain-like"/>
    <property type="match status" value="1"/>
</dbReference>